<dbReference type="InterPro" id="IPR045864">
    <property type="entry name" value="aa-tRNA-synth_II/BPL/LPL"/>
</dbReference>
<dbReference type="PANTHER" id="PTHR12835:SF5">
    <property type="entry name" value="BIOTIN--PROTEIN LIGASE"/>
    <property type="match status" value="1"/>
</dbReference>
<proteinExistence type="predicted"/>
<dbReference type="GO" id="GO:0004077">
    <property type="term" value="F:biotin--[biotin carboxyl-carrier protein] ligase activity"/>
    <property type="evidence" value="ECO:0007669"/>
    <property type="project" value="UniProtKB-EC"/>
</dbReference>
<dbReference type="Gene3D" id="3.30.930.10">
    <property type="entry name" value="Bira Bifunctional Protein, Domain 2"/>
    <property type="match status" value="1"/>
</dbReference>
<dbReference type="Pfam" id="PF03099">
    <property type="entry name" value="BPL_LplA_LipB"/>
    <property type="match status" value="1"/>
</dbReference>
<keyword evidence="4" id="KW-1185">Reference proteome</keyword>
<evidence type="ECO:0000313" key="3">
    <source>
        <dbReference type="EMBL" id="MBD8017479.1"/>
    </source>
</evidence>
<organism evidence="3 4">
    <name type="scientific">Kaistella pullorum</name>
    <dbReference type="NCBI Taxonomy" id="2763074"/>
    <lineage>
        <taxon>Bacteria</taxon>
        <taxon>Pseudomonadati</taxon>
        <taxon>Bacteroidota</taxon>
        <taxon>Flavobacteriia</taxon>
        <taxon>Flavobacteriales</taxon>
        <taxon>Weeksellaceae</taxon>
        <taxon>Chryseobacterium group</taxon>
        <taxon>Kaistella</taxon>
    </lineage>
</organism>
<dbReference type="EC" id="6.3.4.15" evidence="3"/>
<dbReference type="EMBL" id="JACSPS010000001">
    <property type="protein sequence ID" value="MBD8017479.1"/>
    <property type="molecule type" value="Genomic_DNA"/>
</dbReference>
<comment type="caution">
    <text evidence="3">The sequence shown here is derived from an EMBL/GenBank/DDBJ whole genome shotgun (WGS) entry which is preliminary data.</text>
</comment>
<evidence type="ECO:0000313" key="4">
    <source>
        <dbReference type="Proteomes" id="UP000626242"/>
    </source>
</evidence>
<accession>A0ABR8WK88</accession>
<dbReference type="Proteomes" id="UP000626242">
    <property type="component" value="Unassembled WGS sequence"/>
</dbReference>
<evidence type="ECO:0000256" key="1">
    <source>
        <dbReference type="ARBA" id="ARBA00022598"/>
    </source>
</evidence>
<evidence type="ECO:0000259" key="2">
    <source>
        <dbReference type="PROSITE" id="PS51733"/>
    </source>
</evidence>
<dbReference type="RefSeq" id="WP_251832682.1">
    <property type="nucleotide sequence ID" value="NZ_JACSPS010000001.1"/>
</dbReference>
<dbReference type="SUPFAM" id="SSF55681">
    <property type="entry name" value="Class II aaRS and biotin synthetases"/>
    <property type="match status" value="1"/>
</dbReference>
<gene>
    <name evidence="3" type="ORF">H9628_03260</name>
</gene>
<dbReference type="CDD" id="cd16442">
    <property type="entry name" value="BPL"/>
    <property type="match status" value="1"/>
</dbReference>
<keyword evidence="1 3" id="KW-0436">Ligase</keyword>
<sequence length="238" mass="27103">MPRPVFLKECKSTNDEIIKLITASQNDVCAVYTLYQTAGRGQFGNTWYMPRDQNLAFSIAVSTRYFTNLQQFVNFRTALLTRDLIAKMTAAHVEIKWPNDLIIKSKKIAGLLTEKIKVDSEEYFIIGIGVNILQDEFPGLGKAGSIFTQTGQKLDPHAFAETLYAELNQNLRCSFSVENLMNSLNLNLFRKNEVSVFETGGTRQNGIIRNVDADGFLWVELENDGLQRFFHKEIELLY</sequence>
<dbReference type="InterPro" id="IPR004408">
    <property type="entry name" value="Biotin_CoA_COase_ligase"/>
</dbReference>
<feature type="domain" description="BPL/LPL catalytic" evidence="2">
    <location>
        <begin position="1"/>
        <end position="175"/>
    </location>
</feature>
<dbReference type="NCBIfam" id="TIGR00121">
    <property type="entry name" value="birA_ligase"/>
    <property type="match status" value="1"/>
</dbReference>
<name>A0ABR8WK88_9FLAO</name>
<reference evidence="3 4" key="1">
    <citation type="submission" date="2020-08" db="EMBL/GenBank/DDBJ databases">
        <title>A Genomic Blueprint of the Chicken Gut Microbiome.</title>
        <authorList>
            <person name="Gilroy R."/>
            <person name="Ravi A."/>
            <person name="Getino M."/>
            <person name="Pursley I."/>
            <person name="Horton D.L."/>
            <person name="Alikhan N.-F."/>
            <person name="Baker D."/>
            <person name="Gharbi K."/>
            <person name="Hall N."/>
            <person name="Watson M."/>
            <person name="Adriaenssens E.M."/>
            <person name="Foster-Nyarko E."/>
            <person name="Jarju S."/>
            <person name="Secka A."/>
            <person name="Antonio M."/>
            <person name="Oren A."/>
            <person name="Chaudhuri R."/>
            <person name="La Ragione R.M."/>
            <person name="Hildebrand F."/>
            <person name="Pallen M.J."/>
        </authorList>
    </citation>
    <scope>NUCLEOTIDE SEQUENCE [LARGE SCALE GENOMIC DNA]</scope>
    <source>
        <strain evidence="3 4">Sa1CVA4</strain>
    </source>
</reference>
<dbReference type="InterPro" id="IPR004143">
    <property type="entry name" value="BPL_LPL_catalytic"/>
</dbReference>
<protein>
    <submittedName>
        <fullName evidence="3">Biotin--[acetyl-CoA-carboxylase] ligase</fullName>
        <ecNumber evidence="3">6.3.4.15</ecNumber>
    </submittedName>
</protein>
<dbReference type="PANTHER" id="PTHR12835">
    <property type="entry name" value="BIOTIN PROTEIN LIGASE"/>
    <property type="match status" value="1"/>
</dbReference>
<dbReference type="PROSITE" id="PS51733">
    <property type="entry name" value="BPL_LPL_CATALYTIC"/>
    <property type="match status" value="1"/>
</dbReference>